<evidence type="ECO:0000313" key="2">
    <source>
        <dbReference type="EMBL" id="RDU95439.1"/>
    </source>
</evidence>
<dbReference type="EMBL" id="QRGA01000019">
    <property type="protein sequence ID" value="RDU95439.1"/>
    <property type="molecule type" value="Genomic_DNA"/>
</dbReference>
<feature type="transmembrane region" description="Helical" evidence="1">
    <location>
        <begin position="34"/>
        <end position="51"/>
    </location>
</feature>
<organism evidence="2 3">
    <name type="scientific">Trinickia dinghuensis</name>
    <dbReference type="NCBI Taxonomy" id="2291023"/>
    <lineage>
        <taxon>Bacteria</taxon>
        <taxon>Pseudomonadati</taxon>
        <taxon>Pseudomonadota</taxon>
        <taxon>Betaproteobacteria</taxon>
        <taxon>Burkholderiales</taxon>
        <taxon>Burkholderiaceae</taxon>
        <taxon>Trinickia</taxon>
    </lineage>
</organism>
<reference evidence="2 3" key="1">
    <citation type="submission" date="2018-08" db="EMBL/GenBank/DDBJ databases">
        <title>Paraburkholderia sp. DHOM06 isolated from forest soil.</title>
        <authorList>
            <person name="Gao Z.-H."/>
            <person name="Qiu L.-H."/>
        </authorList>
    </citation>
    <scope>NUCLEOTIDE SEQUENCE [LARGE SCALE GENOMIC DNA]</scope>
    <source>
        <strain evidence="2 3">DHOM06</strain>
    </source>
</reference>
<name>A0A3D8JQQ9_9BURK</name>
<evidence type="ECO:0000256" key="1">
    <source>
        <dbReference type="SAM" id="Phobius"/>
    </source>
</evidence>
<gene>
    <name evidence="2" type="ORF">DWV00_28105</name>
</gene>
<dbReference type="RefSeq" id="WP_115536897.1">
    <property type="nucleotide sequence ID" value="NZ_QRGA01000019.1"/>
</dbReference>
<evidence type="ECO:0000313" key="3">
    <source>
        <dbReference type="Proteomes" id="UP000256838"/>
    </source>
</evidence>
<keyword evidence="3" id="KW-1185">Reference proteome</keyword>
<dbReference type="OrthoDB" id="9914057at2"/>
<dbReference type="AlphaFoldDB" id="A0A3D8JQQ9"/>
<keyword evidence="1" id="KW-0472">Membrane</keyword>
<keyword evidence="1" id="KW-0812">Transmembrane</keyword>
<keyword evidence="1" id="KW-1133">Transmembrane helix</keyword>
<sequence length="72" mass="8068">MKAWLIDRGLLLLCAVGFVGGVIFLSRWIGNDNVYSAVVTITAVGLWFRVARLTKLLRQHGINPDEDAKLER</sequence>
<feature type="transmembrane region" description="Helical" evidence="1">
    <location>
        <begin position="9"/>
        <end position="28"/>
    </location>
</feature>
<comment type="caution">
    <text evidence="2">The sequence shown here is derived from an EMBL/GenBank/DDBJ whole genome shotgun (WGS) entry which is preliminary data.</text>
</comment>
<protein>
    <submittedName>
        <fullName evidence="2">Uncharacterized protein</fullName>
    </submittedName>
</protein>
<dbReference type="Proteomes" id="UP000256838">
    <property type="component" value="Unassembled WGS sequence"/>
</dbReference>
<proteinExistence type="predicted"/>
<accession>A0A3D8JQQ9</accession>